<feature type="repeat" description="NHL" evidence="2">
    <location>
        <begin position="88"/>
        <end position="130"/>
    </location>
</feature>
<feature type="chain" id="PRO_5015007054" evidence="3">
    <location>
        <begin position="22"/>
        <end position="360"/>
    </location>
</feature>
<feature type="domain" description="BPP" evidence="4">
    <location>
        <begin position="23"/>
        <end position="352"/>
    </location>
</feature>
<protein>
    <submittedName>
        <fullName evidence="5">Phytase</fullName>
    </submittedName>
</protein>
<evidence type="ECO:0000256" key="2">
    <source>
        <dbReference type="PROSITE-ProRule" id="PRU00504"/>
    </source>
</evidence>
<dbReference type="RefSeq" id="WP_101074144.1">
    <property type="nucleotide sequence ID" value="NZ_PISP01000006.1"/>
</dbReference>
<dbReference type="GO" id="GO:0008270">
    <property type="term" value="F:zinc ion binding"/>
    <property type="evidence" value="ECO:0007669"/>
    <property type="project" value="UniProtKB-KW"/>
</dbReference>
<dbReference type="InterPro" id="IPR003431">
    <property type="entry name" value="B-propeller_Phytase"/>
</dbReference>
<dbReference type="PANTHER" id="PTHR24104:SF25">
    <property type="entry name" value="PROTEIN LIN-41"/>
    <property type="match status" value="1"/>
</dbReference>
<dbReference type="InterPro" id="IPR011042">
    <property type="entry name" value="6-blade_b-propeller_TolB-like"/>
</dbReference>
<sequence>MKYLISLILVLPILQACNLQSGSSSPDPDTINNRAVILTEAFHTDRDEGDNVDSPAVWHGPDSQNWLLATAKEGNTIIAYDATDGSLIERFGEGGVGEGQFERPNGIAVIDNLVLIVERDNQRVQIFSLPDFEPIGFLKHEDLRLPYGLSVFKTDSGSYELYVTDNFNPYLEGYPAEEELDERIHHFRFTIENGELDGEHFNLFGDVTGDGVLHKVESLYADPVYNRLLIADEAYSQRTIKIYNLDGEFTGDIIPDRYFTSEPEGIALYSCDDQSGYWIITDQHPNERNIFQVFDRESLDYIGGFKGELTRNTDGIWLSQQSFENFEKGAFFPVHDDGSVTAISWAEISDALNLEKNCTI</sequence>
<proteinExistence type="predicted"/>
<dbReference type="EMBL" id="PISP01000006">
    <property type="protein sequence ID" value="PKD42460.1"/>
    <property type="molecule type" value="Genomic_DNA"/>
</dbReference>
<evidence type="ECO:0000313" key="5">
    <source>
        <dbReference type="EMBL" id="PKD42460.1"/>
    </source>
</evidence>
<evidence type="ECO:0000256" key="1">
    <source>
        <dbReference type="ARBA" id="ARBA00022737"/>
    </source>
</evidence>
<dbReference type="PANTHER" id="PTHR24104">
    <property type="entry name" value="E3 UBIQUITIN-PROTEIN LIGASE NHLRC1-RELATED"/>
    <property type="match status" value="1"/>
</dbReference>
<organism evidence="5 6">
    <name type="scientific">Rhodohalobacter barkolensis</name>
    <dbReference type="NCBI Taxonomy" id="2053187"/>
    <lineage>
        <taxon>Bacteria</taxon>
        <taxon>Pseudomonadati</taxon>
        <taxon>Balneolota</taxon>
        <taxon>Balneolia</taxon>
        <taxon>Balneolales</taxon>
        <taxon>Balneolaceae</taxon>
        <taxon>Rhodohalobacter</taxon>
    </lineage>
</organism>
<dbReference type="OrthoDB" id="8696437at2"/>
<dbReference type="PROSITE" id="PS51662">
    <property type="entry name" value="BP_PHYTASE"/>
    <property type="match status" value="1"/>
</dbReference>
<dbReference type="AlphaFoldDB" id="A0A2N0VE73"/>
<dbReference type="Gene3D" id="2.120.10.30">
    <property type="entry name" value="TolB, C-terminal domain"/>
    <property type="match status" value="1"/>
</dbReference>
<name>A0A2N0VE73_9BACT</name>
<dbReference type="InterPro" id="IPR001258">
    <property type="entry name" value="NHL_repeat"/>
</dbReference>
<keyword evidence="6" id="KW-1185">Reference proteome</keyword>
<feature type="signal peptide" evidence="3">
    <location>
        <begin position="1"/>
        <end position="21"/>
    </location>
</feature>
<keyword evidence="3" id="KW-0732">Signal</keyword>
<keyword evidence="1" id="KW-0677">Repeat</keyword>
<evidence type="ECO:0000256" key="3">
    <source>
        <dbReference type="SAM" id="SignalP"/>
    </source>
</evidence>
<dbReference type="PROSITE" id="PS51125">
    <property type="entry name" value="NHL"/>
    <property type="match status" value="1"/>
</dbReference>
<dbReference type="PROSITE" id="PS51257">
    <property type="entry name" value="PROKAR_LIPOPROTEIN"/>
    <property type="match status" value="1"/>
</dbReference>
<evidence type="ECO:0000313" key="6">
    <source>
        <dbReference type="Proteomes" id="UP000233398"/>
    </source>
</evidence>
<dbReference type="SUPFAM" id="SSF50956">
    <property type="entry name" value="Thermostable phytase (3-phytase)"/>
    <property type="match status" value="1"/>
</dbReference>
<dbReference type="GO" id="GO:0016158">
    <property type="term" value="F:inositol hexakisphosphate 3-phosphatase activity"/>
    <property type="evidence" value="ECO:0007669"/>
    <property type="project" value="InterPro"/>
</dbReference>
<gene>
    <name evidence="5" type="ORF">CWD77_13660</name>
</gene>
<evidence type="ECO:0000259" key="4">
    <source>
        <dbReference type="PROSITE" id="PS51662"/>
    </source>
</evidence>
<reference evidence="5 6" key="1">
    <citation type="submission" date="2017-11" db="EMBL/GenBank/DDBJ databases">
        <title>Rhodohalobacter 15182 sp. nov., isolated from a salt lake.</title>
        <authorList>
            <person name="Han S."/>
        </authorList>
    </citation>
    <scope>NUCLEOTIDE SEQUENCE [LARGE SCALE GENOMIC DNA]</scope>
    <source>
        <strain evidence="5 6">15182</strain>
    </source>
</reference>
<comment type="caution">
    <text evidence="5">The sequence shown here is derived from an EMBL/GenBank/DDBJ whole genome shotgun (WGS) entry which is preliminary data.</text>
</comment>
<dbReference type="Proteomes" id="UP000233398">
    <property type="component" value="Unassembled WGS sequence"/>
</dbReference>
<dbReference type="InterPro" id="IPR050952">
    <property type="entry name" value="TRIM-NHL_E3_ligases"/>
</dbReference>
<accession>A0A2N0VE73</accession>